<dbReference type="Pfam" id="PF12897">
    <property type="entry name" value="Asp_aminotransf"/>
    <property type="match status" value="1"/>
</dbReference>
<dbReference type="AlphaFoldDB" id="B8I7U4"/>
<dbReference type="SUPFAM" id="SSF53383">
    <property type="entry name" value="PLP-dependent transferases"/>
    <property type="match status" value="1"/>
</dbReference>
<dbReference type="InterPro" id="IPR015421">
    <property type="entry name" value="PyrdxlP-dep_Trfase_major"/>
</dbReference>
<protein>
    <submittedName>
        <fullName evidence="1">Putative transcriptional regulator, GntR family</fullName>
    </submittedName>
</protein>
<dbReference type="Gene3D" id="3.90.1150.10">
    <property type="entry name" value="Aspartate Aminotransferase, domain 1"/>
    <property type="match status" value="1"/>
</dbReference>
<dbReference type="CDD" id="cd00609">
    <property type="entry name" value="AAT_like"/>
    <property type="match status" value="1"/>
</dbReference>
<dbReference type="KEGG" id="cce:Ccel_0722"/>
<proteinExistence type="predicted"/>
<dbReference type="RefSeq" id="WP_015924268.1">
    <property type="nucleotide sequence ID" value="NC_011898.1"/>
</dbReference>
<evidence type="ECO:0000313" key="2">
    <source>
        <dbReference type="Proteomes" id="UP000001349"/>
    </source>
</evidence>
<dbReference type="HOGENOM" id="CLU_635914_0_0_9"/>
<gene>
    <name evidence="1" type="ordered locus">Ccel_0722</name>
</gene>
<accession>B8I7U4</accession>
<dbReference type="GO" id="GO:0004069">
    <property type="term" value="F:L-aspartate:2-oxoglutarate aminotransferase activity"/>
    <property type="evidence" value="ECO:0007669"/>
    <property type="project" value="InterPro"/>
</dbReference>
<reference evidence="1 2" key="1">
    <citation type="submission" date="2009-01" db="EMBL/GenBank/DDBJ databases">
        <title>Complete sequence of Clostridium cellulolyticum H10.</title>
        <authorList>
            <consortium name="US DOE Joint Genome Institute"/>
            <person name="Lucas S."/>
            <person name="Copeland A."/>
            <person name="Lapidus A."/>
            <person name="Glavina del Rio T."/>
            <person name="Dalin E."/>
            <person name="Tice H."/>
            <person name="Bruce D."/>
            <person name="Goodwin L."/>
            <person name="Pitluck S."/>
            <person name="Chertkov O."/>
            <person name="Saunders E."/>
            <person name="Brettin T."/>
            <person name="Detter J.C."/>
            <person name="Han C."/>
            <person name="Larimer F."/>
            <person name="Land M."/>
            <person name="Hauser L."/>
            <person name="Kyrpides N."/>
            <person name="Ivanova N."/>
            <person name="Zhou J."/>
            <person name="Richardson P."/>
        </authorList>
    </citation>
    <scope>NUCLEOTIDE SEQUENCE [LARGE SCALE GENOMIC DNA]</scope>
    <source>
        <strain evidence="2">ATCC 35319 / DSM 5812 / JCM 6584 / H10</strain>
    </source>
</reference>
<dbReference type="OrthoDB" id="9802328at2"/>
<evidence type="ECO:0000313" key="1">
    <source>
        <dbReference type="EMBL" id="ACL75101.1"/>
    </source>
</evidence>
<sequence length="425" mass="47246">MKSYKDLSKEELKSEIEILEKRYNEFKAQNLKLDMTRGKPCAEQLDLSMDMLDIPAVELRKAADGTDCFNYGVLDGIPEAKALFAQMLEVSTDEIMVGGNSSLNLMYDTIARAMSLGILGSTPWSKLNSVKFLCPSPGYDRHFAICELFGIEMITIDMKQDGPDMDTVEKLVSEDDSIKGIWCVPKYSNPDGITYTDEVVDRFSNLKPKAKDFRIFWDNAYCVHHLTENPDKLKNILKACKDAGNDNMVYIFSSTSKVSFPGAGVAVMATSTENIKGIKKSLTIQTIGHDKINQLRHAKYFKNLDGINSHMKKHADILKPKFNTVLEIFEGELGGKDIASWNKPNGGYFVSLNTMDNCAKEVAKLASEAGVALTKAGATFPYGNDPRDRNLRIAPTMPPIEELKKAIEVLVICVQLVSANKLLNQ</sequence>
<organism evidence="1 2">
    <name type="scientific">Ruminiclostridium cellulolyticum (strain ATCC 35319 / DSM 5812 / JCM 6584 / H10)</name>
    <name type="common">Clostridium cellulolyticum</name>
    <dbReference type="NCBI Taxonomy" id="394503"/>
    <lineage>
        <taxon>Bacteria</taxon>
        <taxon>Bacillati</taxon>
        <taxon>Bacillota</taxon>
        <taxon>Clostridia</taxon>
        <taxon>Eubacteriales</taxon>
        <taxon>Oscillospiraceae</taxon>
        <taxon>Ruminiclostridium</taxon>
    </lineage>
</organism>
<dbReference type="InterPro" id="IPR015422">
    <property type="entry name" value="PyrdxlP-dep_Trfase_small"/>
</dbReference>
<dbReference type="InterPro" id="IPR024551">
    <property type="entry name" value="AspAT_Ic"/>
</dbReference>
<dbReference type="PANTHER" id="PTHR43799">
    <property type="entry name" value="AMINOTRANSFERASE, PUTATIVE-RELATED"/>
    <property type="match status" value="1"/>
</dbReference>
<dbReference type="Proteomes" id="UP000001349">
    <property type="component" value="Chromosome"/>
</dbReference>
<dbReference type="eggNOG" id="COG1167">
    <property type="taxonomic scope" value="Bacteria"/>
</dbReference>
<keyword evidence="2" id="KW-1185">Reference proteome</keyword>
<name>B8I7U4_RUMCH</name>
<dbReference type="EMBL" id="CP001348">
    <property type="protein sequence ID" value="ACL75101.1"/>
    <property type="molecule type" value="Genomic_DNA"/>
</dbReference>
<dbReference type="PANTHER" id="PTHR43799:SF1">
    <property type="entry name" value="ASPARTATE AMINOTRANSFERASE"/>
    <property type="match status" value="1"/>
</dbReference>
<dbReference type="InterPro" id="IPR015424">
    <property type="entry name" value="PyrdxlP-dep_Trfase"/>
</dbReference>
<dbReference type="Gene3D" id="3.40.640.10">
    <property type="entry name" value="Type I PLP-dependent aspartate aminotransferase-like (Major domain)"/>
    <property type="match status" value="1"/>
</dbReference>
<dbReference type="STRING" id="394503.Ccel_0722"/>